<keyword evidence="2 3" id="KW-0786">Thiamine pyrophosphate</keyword>
<dbReference type="CDD" id="cd07035">
    <property type="entry name" value="TPP_PYR_POX_like"/>
    <property type="match status" value="1"/>
</dbReference>
<dbReference type="Pfam" id="PF02776">
    <property type="entry name" value="TPP_enzyme_N"/>
    <property type="match status" value="1"/>
</dbReference>
<evidence type="ECO:0000256" key="3">
    <source>
        <dbReference type="RuleBase" id="RU362132"/>
    </source>
</evidence>
<evidence type="ECO:0000256" key="1">
    <source>
        <dbReference type="ARBA" id="ARBA00007812"/>
    </source>
</evidence>
<dbReference type="Gene3D" id="3.40.50.970">
    <property type="match status" value="2"/>
</dbReference>
<dbReference type="Proteomes" id="UP001230908">
    <property type="component" value="Unassembled WGS sequence"/>
</dbReference>
<dbReference type="SUPFAM" id="SSF52467">
    <property type="entry name" value="DHS-like NAD/FAD-binding domain"/>
    <property type="match status" value="1"/>
</dbReference>
<reference evidence="7 8" key="1">
    <citation type="submission" date="2023-08" db="EMBL/GenBank/DDBJ databases">
        <title>Phytohabitans sansha sp. nov., isolated from marine sediment.</title>
        <authorList>
            <person name="Zhao Y."/>
            <person name="Yi K."/>
        </authorList>
    </citation>
    <scope>NUCLEOTIDE SEQUENCE [LARGE SCALE GENOMIC DNA]</scope>
    <source>
        <strain evidence="7 8">ZYX-F-186</strain>
    </source>
</reference>
<dbReference type="PANTHER" id="PTHR18968">
    <property type="entry name" value="THIAMINE PYROPHOSPHATE ENZYMES"/>
    <property type="match status" value="1"/>
</dbReference>
<name>A0ABU0ZMC1_9ACTN</name>
<dbReference type="Gene3D" id="3.40.50.1220">
    <property type="entry name" value="TPP-binding domain"/>
    <property type="match status" value="1"/>
</dbReference>
<organism evidence="7 8">
    <name type="scientific">Phytohabitans maris</name>
    <dbReference type="NCBI Taxonomy" id="3071409"/>
    <lineage>
        <taxon>Bacteria</taxon>
        <taxon>Bacillati</taxon>
        <taxon>Actinomycetota</taxon>
        <taxon>Actinomycetes</taxon>
        <taxon>Micromonosporales</taxon>
        <taxon>Micromonosporaceae</taxon>
    </lineage>
</organism>
<evidence type="ECO:0000313" key="7">
    <source>
        <dbReference type="EMBL" id="MDQ7907562.1"/>
    </source>
</evidence>
<dbReference type="InterPro" id="IPR012001">
    <property type="entry name" value="Thiamin_PyroP_enz_TPP-bd_dom"/>
</dbReference>
<dbReference type="CDD" id="cd00568">
    <property type="entry name" value="TPP_enzymes"/>
    <property type="match status" value="1"/>
</dbReference>
<evidence type="ECO:0000313" key="8">
    <source>
        <dbReference type="Proteomes" id="UP001230908"/>
    </source>
</evidence>
<keyword evidence="8" id="KW-1185">Reference proteome</keyword>
<dbReference type="SUPFAM" id="SSF52518">
    <property type="entry name" value="Thiamin diphosphate-binding fold (THDP-binding)"/>
    <property type="match status" value="2"/>
</dbReference>
<dbReference type="InterPro" id="IPR029035">
    <property type="entry name" value="DHS-like_NAD/FAD-binding_dom"/>
</dbReference>
<sequence>MATIKLHETVARSLVDSGVERLFGLMGDANLTYIAAYLDLDSGRYIGAVHESGAVSMADGYARMSDKLGVATITHGPGTTNALTALTEAVRTRTPLLLLTGETPRVRGHLQALDLRAAAQLTGADYHLVHSARTAVDDIAIAMRTIYATRRPGVLNVPPELLDEPVEYRPSVFRSPGFGRQAAGPDEDVLDAAVGVIASAERPIILAGRGVVQSGARDDVLALSEQLDAPLATTVMAKDLFRGHPLDLGLFGVEAHPLALTYLSRADCVIVLGAGLNRYTTVGGDLLRDKAVVHCDTDVSVLGGHPGSTVSVLADARTFARAVRRCLTELGPPPARRWTGSVRAELAGFTPETQFRDRSSATLIDMRTAMVALDQVLPAERTLVTDIGRFRGAPWRFLHCRPGGFSHSASFGSIGLGLATAIGASVADPDHVTVAAVGDGGLMMGLMELNTAVQERLPLVVAVLNDGSYGAEFRRLTAHGHDPSYSLRPWPSFAAVAKALGARSATIRTVDDIRELKSTFENLRTPFLLDIKADPALSAGDWE</sequence>
<feature type="domain" description="Thiamine pyrophosphate enzyme central" evidence="4">
    <location>
        <begin position="190"/>
        <end position="322"/>
    </location>
</feature>
<protein>
    <submittedName>
        <fullName evidence="7">Thiamine pyrophosphate-binding protein</fullName>
    </submittedName>
</protein>
<evidence type="ECO:0000259" key="6">
    <source>
        <dbReference type="Pfam" id="PF02776"/>
    </source>
</evidence>
<dbReference type="InterPro" id="IPR045229">
    <property type="entry name" value="TPP_enz"/>
</dbReference>
<accession>A0ABU0ZMC1</accession>
<feature type="domain" description="Thiamine pyrophosphate enzyme TPP-binding" evidence="5">
    <location>
        <begin position="386"/>
        <end position="530"/>
    </location>
</feature>
<dbReference type="RefSeq" id="WP_308714839.1">
    <property type="nucleotide sequence ID" value="NZ_JAVHUY010000023.1"/>
</dbReference>
<dbReference type="EMBL" id="JAVHUY010000023">
    <property type="protein sequence ID" value="MDQ7907562.1"/>
    <property type="molecule type" value="Genomic_DNA"/>
</dbReference>
<dbReference type="Pfam" id="PF00205">
    <property type="entry name" value="TPP_enzyme_M"/>
    <property type="match status" value="1"/>
</dbReference>
<evidence type="ECO:0000256" key="2">
    <source>
        <dbReference type="ARBA" id="ARBA00023052"/>
    </source>
</evidence>
<proteinExistence type="inferred from homology"/>
<dbReference type="PANTHER" id="PTHR18968:SF167">
    <property type="entry name" value="ACETOLACTATE SYNTHASE LARGE SUBUNIT ILVB2-RELATED"/>
    <property type="match status" value="1"/>
</dbReference>
<dbReference type="InterPro" id="IPR029061">
    <property type="entry name" value="THDP-binding"/>
</dbReference>
<evidence type="ECO:0000259" key="5">
    <source>
        <dbReference type="Pfam" id="PF02775"/>
    </source>
</evidence>
<dbReference type="Pfam" id="PF02775">
    <property type="entry name" value="TPP_enzyme_C"/>
    <property type="match status" value="1"/>
</dbReference>
<gene>
    <name evidence="7" type="ORF">RB614_23865</name>
</gene>
<dbReference type="InterPro" id="IPR012000">
    <property type="entry name" value="Thiamin_PyroP_enz_cen_dom"/>
</dbReference>
<feature type="domain" description="Thiamine pyrophosphate enzyme N-terminal TPP-binding" evidence="6">
    <location>
        <begin position="5"/>
        <end position="109"/>
    </location>
</feature>
<evidence type="ECO:0000259" key="4">
    <source>
        <dbReference type="Pfam" id="PF00205"/>
    </source>
</evidence>
<dbReference type="InterPro" id="IPR011766">
    <property type="entry name" value="TPP_enzyme_TPP-bd"/>
</dbReference>
<comment type="caution">
    <text evidence="7">The sequence shown here is derived from an EMBL/GenBank/DDBJ whole genome shotgun (WGS) entry which is preliminary data.</text>
</comment>
<comment type="similarity">
    <text evidence="1 3">Belongs to the TPP enzyme family.</text>
</comment>